<sequence length="108" mass="11843">MDPHSRDREFRSSRAGVRRIPREGEIAPTCLGRGGRTATPGFALRPVTVRWLRTFLEDPLDVPGAVLEFVAEQLEVEDPSHPTPPLPGYASAMARPWSSSLAARPKVA</sequence>
<evidence type="ECO:0000313" key="4">
    <source>
        <dbReference type="Proteomes" id="UP001551675"/>
    </source>
</evidence>
<evidence type="ECO:0000256" key="1">
    <source>
        <dbReference type="SAM" id="MobiDB-lite"/>
    </source>
</evidence>
<organism evidence="3 4">
    <name type="scientific">Microtetraspora glauca</name>
    <dbReference type="NCBI Taxonomy" id="1996"/>
    <lineage>
        <taxon>Bacteria</taxon>
        <taxon>Bacillati</taxon>
        <taxon>Actinomycetota</taxon>
        <taxon>Actinomycetes</taxon>
        <taxon>Streptosporangiales</taxon>
        <taxon>Streptosporangiaceae</taxon>
        <taxon>Microtetraspora</taxon>
    </lineage>
</organism>
<evidence type="ECO:0000259" key="2">
    <source>
        <dbReference type="Pfam" id="PF13700"/>
    </source>
</evidence>
<dbReference type="EMBL" id="JBFALK010000028">
    <property type="protein sequence ID" value="MEV0974228.1"/>
    <property type="molecule type" value="Genomic_DNA"/>
</dbReference>
<proteinExistence type="predicted"/>
<dbReference type="InterPro" id="IPR025296">
    <property type="entry name" value="DUF4158"/>
</dbReference>
<feature type="compositionally biased region" description="Basic and acidic residues" evidence="1">
    <location>
        <begin position="1"/>
        <end position="12"/>
    </location>
</feature>
<comment type="caution">
    <text evidence="3">The sequence shown here is derived from an EMBL/GenBank/DDBJ whole genome shotgun (WGS) entry which is preliminary data.</text>
</comment>
<feature type="domain" description="DUF4158" evidence="2">
    <location>
        <begin position="41"/>
        <end position="80"/>
    </location>
</feature>
<keyword evidence="4" id="KW-1185">Reference proteome</keyword>
<evidence type="ECO:0000313" key="3">
    <source>
        <dbReference type="EMBL" id="MEV0974228.1"/>
    </source>
</evidence>
<feature type="region of interest" description="Disordered" evidence="1">
    <location>
        <begin position="77"/>
        <end position="108"/>
    </location>
</feature>
<dbReference type="Pfam" id="PF13700">
    <property type="entry name" value="DUF4158"/>
    <property type="match status" value="1"/>
</dbReference>
<feature type="region of interest" description="Disordered" evidence="1">
    <location>
        <begin position="1"/>
        <end position="38"/>
    </location>
</feature>
<dbReference type="Proteomes" id="UP001551675">
    <property type="component" value="Unassembled WGS sequence"/>
</dbReference>
<protein>
    <submittedName>
        <fullName evidence="3">DUF4158 domain-containing protein</fullName>
    </submittedName>
</protein>
<reference evidence="3 4" key="1">
    <citation type="submission" date="2024-06" db="EMBL/GenBank/DDBJ databases">
        <title>The Natural Products Discovery Center: Release of the First 8490 Sequenced Strains for Exploring Actinobacteria Biosynthetic Diversity.</title>
        <authorList>
            <person name="Kalkreuter E."/>
            <person name="Kautsar S.A."/>
            <person name="Yang D."/>
            <person name="Bader C.D."/>
            <person name="Teijaro C.N."/>
            <person name="Fluegel L."/>
            <person name="Davis C.M."/>
            <person name="Simpson J.R."/>
            <person name="Lauterbach L."/>
            <person name="Steele A.D."/>
            <person name="Gui C."/>
            <person name="Meng S."/>
            <person name="Li G."/>
            <person name="Viehrig K."/>
            <person name="Ye F."/>
            <person name="Su P."/>
            <person name="Kiefer A.F."/>
            <person name="Nichols A."/>
            <person name="Cepeda A.J."/>
            <person name="Yan W."/>
            <person name="Fan B."/>
            <person name="Jiang Y."/>
            <person name="Adhikari A."/>
            <person name="Zheng C.-J."/>
            <person name="Schuster L."/>
            <person name="Cowan T.M."/>
            <person name="Smanski M.J."/>
            <person name="Chevrette M.G."/>
            <person name="De Carvalho L.P.S."/>
            <person name="Shen B."/>
        </authorList>
    </citation>
    <scope>NUCLEOTIDE SEQUENCE [LARGE SCALE GENOMIC DNA]</scope>
    <source>
        <strain evidence="3 4">NPDC050100</strain>
    </source>
</reference>
<dbReference type="RefSeq" id="WP_358140581.1">
    <property type="nucleotide sequence ID" value="NZ_JBFALK010000028.1"/>
</dbReference>
<gene>
    <name evidence="3" type="ORF">AB0I59_37015</name>
</gene>
<name>A0ABV3GRH4_MICGL</name>
<accession>A0ABV3GRH4</accession>